<organism evidence="8 9">
    <name type="scientific">Allacma fusca</name>
    <dbReference type="NCBI Taxonomy" id="39272"/>
    <lineage>
        <taxon>Eukaryota</taxon>
        <taxon>Metazoa</taxon>
        <taxon>Ecdysozoa</taxon>
        <taxon>Arthropoda</taxon>
        <taxon>Hexapoda</taxon>
        <taxon>Collembola</taxon>
        <taxon>Symphypleona</taxon>
        <taxon>Sminthuridae</taxon>
        <taxon>Allacma</taxon>
    </lineage>
</organism>
<feature type="domain" description="GST C-terminal" evidence="7">
    <location>
        <begin position="93"/>
        <end position="208"/>
    </location>
</feature>
<dbReference type="GO" id="GO:0004364">
    <property type="term" value="F:glutathione transferase activity"/>
    <property type="evidence" value="ECO:0007669"/>
    <property type="project" value="UniProtKB-EC"/>
</dbReference>
<dbReference type="InterPro" id="IPR004046">
    <property type="entry name" value="GST_C"/>
</dbReference>
<comment type="caution">
    <text evidence="8">The sequence shown here is derived from an EMBL/GenBank/DDBJ whole genome shotgun (WGS) entry which is preliminary data.</text>
</comment>
<dbReference type="InterPro" id="IPR040079">
    <property type="entry name" value="Glutathione_S-Trfase"/>
</dbReference>
<evidence type="ECO:0000259" key="6">
    <source>
        <dbReference type="PROSITE" id="PS50404"/>
    </source>
</evidence>
<dbReference type="Pfam" id="PF14497">
    <property type="entry name" value="GST_C_3"/>
    <property type="match status" value="1"/>
</dbReference>
<reference evidence="8" key="1">
    <citation type="submission" date="2021-06" db="EMBL/GenBank/DDBJ databases">
        <authorList>
            <person name="Hodson N. C."/>
            <person name="Mongue J. A."/>
            <person name="Jaron S. K."/>
        </authorList>
    </citation>
    <scope>NUCLEOTIDE SEQUENCE</scope>
</reference>
<evidence type="ECO:0000256" key="1">
    <source>
        <dbReference type="ARBA" id="ARBA00003701"/>
    </source>
</evidence>
<keyword evidence="9" id="KW-1185">Reference proteome</keyword>
<feature type="domain" description="GST N-terminal" evidence="6">
    <location>
        <begin position="2"/>
        <end position="89"/>
    </location>
</feature>
<dbReference type="PROSITE" id="PS50405">
    <property type="entry name" value="GST_CTER"/>
    <property type="match status" value="1"/>
</dbReference>
<protein>
    <recommendedName>
        <fullName evidence="3">glutathione transferase</fullName>
        <ecNumber evidence="3">2.5.1.18</ecNumber>
    </recommendedName>
</protein>
<dbReference type="GO" id="GO:0006749">
    <property type="term" value="P:glutathione metabolic process"/>
    <property type="evidence" value="ECO:0007669"/>
    <property type="project" value="TreeGrafter"/>
</dbReference>
<dbReference type="PANTHER" id="PTHR11571:SF222">
    <property type="entry name" value="GLUTATHIONE TRANSFERASE"/>
    <property type="match status" value="1"/>
</dbReference>
<dbReference type="AlphaFoldDB" id="A0A8J2NQ27"/>
<dbReference type="EMBL" id="CAJVCH010000005">
    <property type="protein sequence ID" value="CAG7629887.1"/>
    <property type="molecule type" value="Genomic_DNA"/>
</dbReference>
<accession>A0A8J2NQ27</accession>
<keyword evidence="4" id="KW-0808">Transferase</keyword>
<dbReference type="PANTHER" id="PTHR11571">
    <property type="entry name" value="GLUTATHIONE S-TRANSFERASE"/>
    <property type="match status" value="1"/>
</dbReference>
<comment type="catalytic activity">
    <reaction evidence="5">
        <text>RX + glutathione = an S-substituted glutathione + a halide anion + H(+)</text>
        <dbReference type="Rhea" id="RHEA:16437"/>
        <dbReference type="ChEBI" id="CHEBI:15378"/>
        <dbReference type="ChEBI" id="CHEBI:16042"/>
        <dbReference type="ChEBI" id="CHEBI:17792"/>
        <dbReference type="ChEBI" id="CHEBI:57925"/>
        <dbReference type="ChEBI" id="CHEBI:90779"/>
        <dbReference type="EC" id="2.5.1.18"/>
    </reaction>
</comment>
<comment type="function">
    <text evidence="1">Conjugation of reduced glutathione to a wide number of exogenous and endogenous hydrophobic electrophiles.</text>
</comment>
<evidence type="ECO:0000256" key="4">
    <source>
        <dbReference type="ARBA" id="ARBA00022679"/>
    </source>
</evidence>
<dbReference type="InterPro" id="IPR050213">
    <property type="entry name" value="GST_superfamily"/>
</dbReference>
<evidence type="ECO:0000256" key="2">
    <source>
        <dbReference type="ARBA" id="ARBA00005861"/>
    </source>
</evidence>
<proteinExistence type="inferred from homology"/>
<comment type="similarity">
    <text evidence="2">Belongs to the GST superfamily. Mu family.</text>
</comment>
<dbReference type="Pfam" id="PF02798">
    <property type="entry name" value="GST_N"/>
    <property type="match status" value="1"/>
</dbReference>
<dbReference type="SFLD" id="SFLDG01205">
    <property type="entry name" value="AMPS.1"/>
    <property type="match status" value="1"/>
</dbReference>
<evidence type="ECO:0000256" key="5">
    <source>
        <dbReference type="ARBA" id="ARBA00047960"/>
    </source>
</evidence>
<dbReference type="InterPro" id="IPR010987">
    <property type="entry name" value="Glutathione-S-Trfase_C-like"/>
</dbReference>
<dbReference type="PROSITE" id="PS50404">
    <property type="entry name" value="GST_NTER"/>
    <property type="match status" value="1"/>
</dbReference>
<evidence type="ECO:0000313" key="9">
    <source>
        <dbReference type="Proteomes" id="UP000708208"/>
    </source>
</evidence>
<sequence length="216" mass="25278">MSKPVLGYWNIRGFAQPNRLLLKYLGVDYEDKRYYHGGPPDYSNDDWLQVKFSLGLDFPNIPYWIDDKVKLTESRAVFRYLARTYGPKLTPENEPLQAKSDMVEGFASDLQSALIQYSYTKVAPEEPIENALAPRFEQLSNFIGSNEWALGDKITYLDFYLYEVLYQFRKYNPDFFVPYPTLAKYLAKFEAIPQLTEYIKETEDLKCFSPTARIVF</sequence>
<evidence type="ECO:0000256" key="3">
    <source>
        <dbReference type="ARBA" id="ARBA00012452"/>
    </source>
</evidence>
<name>A0A8J2NQ27_9HEXA</name>
<dbReference type="OrthoDB" id="414243at2759"/>
<dbReference type="EC" id="2.5.1.18" evidence="3"/>
<dbReference type="SFLD" id="SFLDG00363">
    <property type="entry name" value="AMPS_(cytGST):_Alpha-__Mu-__Pi"/>
    <property type="match status" value="1"/>
</dbReference>
<dbReference type="InterPro" id="IPR004045">
    <property type="entry name" value="Glutathione_S-Trfase_N"/>
</dbReference>
<dbReference type="CDD" id="cd03075">
    <property type="entry name" value="GST_N_Mu"/>
    <property type="match status" value="1"/>
</dbReference>
<dbReference type="Proteomes" id="UP000708208">
    <property type="component" value="Unassembled WGS sequence"/>
</dbReference>
<gene>
    <name evidence="8" type="ORF">AFUS01_LOCUS70</name>
</gene>
<evidence type="ECO:0000259" key="7">
    <source>
        <dbReference type="PROSITE" id="PS50405"/>
    </source>
</evidence>
<evidence type="ECO:0000313" key="8">
    <source>
        <dbReference type="EMBL" id="CAG7629887.1"/>
    </source>
</evidence>
<dbReference type="SFLD" id="SFLDS00019">
    <property type="entry name" value="Glutathione_Transferase_(cytos"/>
    <property type="match status" value="1"/>
</dbReference>